<gene>
    <name evidence="2" type="ORF">FDP41_007386</name>
</gene>
<dbReference type="RefSeq" id="XP_044568922.1">
    <property type="nucleotide sequence ID" value="XM_044711125.1"/>
</dbReference>
<feature type="transmembrane region" description="Helical" evidence="1">
    <location>
        <begin position="47"/>
        <end position="67"/>
    </location>
</feature>
<name>A0A6A5CFZ5_NAEFO</name>
<protein>
    <submittedName>
        <fullName evidence="2">Uncharacterized protein</fullName>
    </submittedName>
</protein>
<dbReference type="VEuPathDB" id="AmoebaDB:FDP41_007386"/>
<evidence type="ECO:0000256" key="1">
    <source>
        <dbReference type="SAM" id="Phobius"/>
    </source>
</evidence>
<dbReference type="Proteomes" id="UP000444721">
    <property type="component" value="Unassembled WGS sequence"/>
</dbReference>
<feature type="transmembrane region" description="Helical" evidence="1">
    <location>
        <begin position="124"/>
        <end position="144"/>
    </location>
</feature>
<dbReference type="EMBL" id="VFQX01000003">
    <property type="protein sequence ID" value="KAF0984209.1"/>
    <property type="molecule type" value="Genomic_DNA"/>
</dbReference>
<organism evidence="2 3">
    <name type="scientific">Naegleria fowleri</name>
    <name type="common">Brain eating amoeba</name>
    <dbReference type="NCBI Taxonomy" id="5763"/>
    <lineage>
        <taxon>Eukaryota</taxon>
        <taxon>Discoba</taxon>
        <taxon>Heterolobosea</taxon>
        <taxon>Tetramitia</taxon>
        <taxon>Eutetramitia</taxon>
        <taxon>Vahlkampfiidae</taxon>
        <taxon>Naegleria</taxon>
    </lineage>
</organism>
<dbReference type="AlphaFoldDB" id="A0A6A5CFZ5"/>
<dbReference type="GeneID" id="68114604"/>
<keyword evidence="1" id="KW-1133">Transmembrane helix</keyword>
<dbReference type="VEuPathDB" id="AmoebaDB:NfTy_002740"/>
<feature type="transmembrane region" description="Helical" evidence="1">
    <location>
        <begin position="87"/>
        <end position="112"/>
    </location>
</feature>
<evidence type="ECO:0000313" key="2">
    <source>
        <dbReference type="EMBL" id="KAF0984209.1"/>
    </source>
</evidence>
<dbReference type="VEuPathDB" id="AmoebaDB:NF0000480"/>
<accession>A0A6A5CFZ5</accession>
<evidence type="ECO:0000313" key="3">
    <source>
        <dbReference type="Proteomes" id="UP000444721"/>
    </source>
</evidence>
<keyword evidence="1" id="KW-0472">Membrane</keyword>
<keyword evidence="1" id="KW-0812">Transmembrane</keyword>
<keyword evidence="3" id="KW-1185">Reference proteome</keyword>
<sequence>MGDSVSVVLKVVSLITLLLCLGAAIFHLVALIMYGQKLQDNAPTETYLALSFTTVSSFVLSLLSLYHVLSLMISSLRKYSRWNGALWIMYMIMGGLTLGCGMVECTITGMAYRLENKLGMKDELVESLFASGIVVSGVAVISLLDSFVLPVVVFNRGKALQGSFGERMRLL</sequence>
<reference evidence="2 3" key="1">
    <citation type="journal article" date="2019" name="Sci. Rep.">
        <title>Nanopore sequencing improves the draft genome of the human pathogenic amoeba Naegleria fowleri.</title>
        <authorList>
            <person name="Liechti N."/>
            <person name="Schurch N."/>
            <person name="Bruggmann R."/>
            <person name="Wittwer M."/>
        </authorList>
    </citation>
    <scope>NUCLEOTIDE SEQUENCE [LARGE SCALE GENOMIC DNA]</scope>
    <source>
        <strain evidence="2 3">ATCC 30894</strain>
    </source>
</reference>
<dbReference type="OrthoDB" id="10433825at2759"/>
<proteinExistence type="predicted"/>
<comment type="caution">
    <text evidence="2">The sequence shown here is derived from an EMBL/GenBank/DDBJ whole genome shotgun (WGS) entry which is preliminary data.</text>
</comment>
<feature type="transmembrane region" description="Helical" evidence="1">
    <location>
        <begin position="12"/>
        <end position="35"/>
    </location>
</feature>